<dbReference type="InterPro" id="IPR021139">
    <property type="entry name" value="NYN"/>
</dbReference>
<evidence type="ECO:0000313" key="3">
    <source>
        <dbReference type="EMBL" id="NML16807.1"/>
    </source>
</evidence>
<accession>A0A848F9H5</accession>
<protein>
    <submittedName>
        <fullName evidence="3">NYN domain-containing protein</fullName>
    </submittedName>
</protein>
<dbReference type="InterPro" id="IPR025605">
    <property type="entry name" value="OST-HTH/LOTUS_dom"/>
</dbReference>
<dbReference type="Proteomes" id="UP000574067">
    <property type="component" value="Unassembled WGS sequence"/>
</dbReference>
<dbReference type="GO" id="GO:0004540">
    <property type="term" value="F:RNA nuclease activity"/>
    <property type="evidence" value="ECO:0007669"/>
    <property type="project" value="InterPro"/>
</dbReference>
<dbReference type="Gene3D" id="3.30.420.610">
    <property type="entry name" value="LOTUS domain-like"/>
    <property type="match status" value="1"/>
</dbReference>
<organism evidence="3 4">
    <name type="scientific">Azohydromonas caseinilytica</name>
    <dbReference type="NCBI Taxonomy" id="2728836"/>
    <lineage>
        <taxon>Bacteria</taxon>
        <taxon>Pseudomonadati</taxon>
        <taxon>Pseudomonadota</taxon>
        <taxon>Betaproteobacteria</taxon>
        <taxon>Burkholderiales</taxon>
        <taxon>Sphaerotilaceae</taxon>
        <taxon>Azohydromonas</taxon>
    </lineage>
</organism>
<comment type="caution">
    <text evidence="3">The sequence shown here is derived from an EMBL/GenBank/DDBJ whole genome shotgun (WGS) entry which is preliminary data.</text>
</comment>
<dbReference type="PROSITE" id="PS51644">
    <property type="entry name" value="HTH_OST"/>
    <property type="match status" value="1"/>
</dbReference>
<feature type="region of interest" description="Disordered" evidence="1">
    <location>
        <begin position="187"/>
        <end position="207"/>
    </location>
</feature>
<evidence type="ECO:0000313" key="4">
    <source>
        <dbReference type="Proteomes" id="UP000574067"/>
    </source>
</evidence>
<sequence length="308" mass="34473">MANNDAVALYWDFENIHASLLDQQQGHGTYRATCFRPQDELIDVSAIVEFALSLGPVAINRAFANWVSFTRYRFALLRNAVELIQVFSPGANAKNGADIKLCLDVMDDMARFPHVRTIIVVGGDSDYMPLSYKVKAAGRTLVGIGSRVSTNQHWARSCHEFRYYESLLSVNVPKSELPMAPGYVTTSGHYPASENSSTENGSGETNPNEELRLLLERAAEAEKRHQAMTELVCRAITLLSERRGEVWVQKAGLRPFIQRMDPTFQESNFGFDTFSDLLISLGDVIETRRGEHDQEVRIAQRHTSASEA</sequence>
<dbReference type="Pfam" id="PF12872">
    <property type="entry name" value="OST-HTH"/>
    <property type="match status" value="1"/>
</dbReference>
<dbReference type="Pfam" id="PF01936">
    <property type="entry name" value="NYN"/>
    <property type="match status" value="1"/>
</dbReference>
<feature type="domain" description="HTH OST-type" evidence="2">
    <location>
        <begin position="227"/>
        <end position="302"/>
    </location>
</feature>
<dbReference type="PANTHER" id="PTHR35811">
    <property type="entry name" value="SLR1870 PROTEIN"/>
    <property type="match status" value="1"/>
</dbReference>
<dbReference type="AlphaFoldDB" id="A0A848F9H5"/>
<dbReference type="EMBL" id="JABBFW010000013">
    <property type="protein sequence ID" value="NML16807.1"/>
    <property type="molecule type" value="Genomic_DNA"/>
</dbReference>
<dbReference type="Gene3D" id="3.40.50.1010">
    <property type="entry name" value="5'-nuclease"/>
    <property type="match status" value="1"/>
</dbReference>
<name>A0A848F9H5_9BURK</name>
<evidence type="ECO:0000256" key="1">
    <source>
        <dbReference type="SAM" id="MobiDB-lite"/>
    </source>
</evidence>
<feature type="compositionally biased region" description="Low complexity" evidence="1">
    <location>
        <begin position="193"/>
        <end position="206"/>
    </location>
</feature>
<dbReference type="InterPro" id="IPR041966">
    <property type="entry name" value="LOTUS-like"/>
</dbReference>
<evidence type="ECO:0000259" key="2">
    <source>
        <dbReference type="PROSITE" id="PS51644"/>
    </source>
</evidence>
<proteinExistence type="predicted"/>
<dbReference type="PANTHER" id="PTHR35811:SF1">
    <property type="entry name" value="HTH OST-TYPE DOMAIN-CONTAINING PROTEIN"/>
    <property type="match status" value="1"/>
</dbReference>
<reference evidence="3 4" key="1">
    <citation type="submission" date="2020-04" db="EMBL/GenBank/DDBJ databases">
        <title>Azohydromonas sp. isolated from soil.</title>
        <authorList>
            <person name="Dahal R.H."/>
        </authorList>
    </citation>
    <scope>NUCLEOTIDE SEQUENCE [LARGE SCALE GENOMIC DNA]</scope>
    <source>
        <strain evidence="3 4">G-1-1-14</strain>
    </source>
</reference>
<dbReference type="CDD" id="cd11297">
    <property type="entry name" value="PIN_LabA-like_N_1"/>
    <property type="match status" value="1"/>
</dbReference>
<dbReference type="CDD" id="cd10146">
    <property type="entry name" value="LabA_like_C"/>
    <property type="match status" value="1"/>
</dbReference>
<keyword evidence="4" id="KW-1185">Reference proteome</keyword>
<gene>
    <name evidence="3" type="ORF">HHL10_17645</name>
</gene>